<dbReference type="PROSITE" id="PS51257">
    <property type="entry name" value="PROKAR_LIPOPROTEIN"/>
    <property type="match status" value="1"/>
</dbReference>
<feature type="chain" id="PRO_5039359123" evidence="1">
    <location>
        <begin position="28"/>
        <end position="321"/>
    </location>
</feature>
<feature type="signal peptide" evidence="1">
    <location>
        <begin position="1"/>
        <end position="27"/>
    </location>
</feature>
<accession>A0A8G2HUC3</accession>
<evidence type="ECO:0000313" key="2">
    <source>
        <dbReference type="EMBL" id="STO17470.1"/>
    </source>
</evidence>
<evidence type="ECO:0000256" key="1">
    <source>
        <dbReference type="SAM" id="SignalP"/>
    </source>
</evidence>
<reference evidence="2 3" key="1">
    <citation type="submission" date="2018-06" db="EMBL/GenBank/DDBJ databases">
        <authorList>
            <consortium name="Pathogen Informatics"/>
            <person name="Doyle S."/>
        </authorList>
    </citation>
    <scope>NUCLEOTIDE SEQUENCE [LARGE SCALE GENOMIC DNA]</scope>
    <source>
        <strain evidence="2 3">NCTC11819</strain>
    </source>
</reference>
<protein>
    <submittedName>
        <fullName evidence="2">Uncharacterized protein</fullName>
    </submittedName>
</protein>
<gene>
    <name evidence="2" type="ORF">NCTC11819_02064</name>
</gene>
<proteinExistence type="predicted"/>
<dbReference type="AlphaFoldDB" id="A0A8G2HUC3"/>
<organism evidence="2 3">
    <name type="scientific">Mobiluncus mulieris</name>
    <dbReference type="NCBI Taxonomy" id="2052"/>
    <lineage>
        <taxon>Bacteria</taxon>
        <taxon>Bacillati</taxon>
        <taxon>Actinomycetota</taxon>
        <taxon>Actinomycetes</taxon>
        <taxon>Actinomycetales</taxon>
        <taxon>Actinomycetaceae</taxon>
        <taxon>Mobiluncus</taxon>
    </lineage>
</organism>
<name>A0A8G2HUC3_9ACTO</name>
<sequence>MQKSRTLLVICTLLLLAGCSDSSPANNSNVDNSNLSGKAVEQSLSEIDMKAKVNPKESTVELPGDRFSRLTDSEEGRIGDAFVVARAVCARSIGIDYPVPRLGIADAREYAMFNELGPWTEEMANRFAYTRPGTIADQVYNGYIPMPSGFSKNTDPFDKLSLETLDTVTTKCDNSKDAKPFNQQELYKLRSPAAQELDFDAILKKLANNSNYKKALEDLKQCYQEVGIRLEEKKDGKNTYTEIVGADYRKINEKQITLALKDVQCKTKVDFVNRVAQEAAKLQAPIIKKNIKEFTAWRAKVDENIKKAEEYIAAHQDVVLK</sequence>
<dbReference type="EMBL" id="UGGQ01000006">
    <property type="protein sequence ID" value="STO17470.1"/>
    <property type="molecule type" value="Genomic_DNA"/>
</dbReference>
<evidence type="ECO:0000313" key="3">
    <source>
        <dbReference type="Proteomes" id="UP000255284"/>
    </source>
</evidence>
<dbReference type="Proteomes" id="UP000255284">
    <property type="component" value="Unassembled WGS sequence"/>
</dbReference>
<keyword evidence="1" id="KW-0732">Signal</keyword>
<comment type="caution">
    <text evidence="2">The sequence shown here is derived from an EMBL/GenBank/DDBJ whole genome shotgun (WGS) entry which is preliminary data.</text>
</comment>